<sequence>MSFVGRAFGSSRERFGRHVLELVRGYDGIESAAFDSGGYVIDYRVSSGGTGRIGLGILFRRFDGQTGPELASAVADLVEPTLVDYSPGSWGQVAARLRPVLRQAGREDMRFAAIDVSQTTLSRPTLPYLAEMVVVDMATTLRFVTTQDLDFWGVDADHVYTIARGNLTVPAMNTLEMFEPSSGIRVMEFEDDSGDSYIGSLPLLPGWLGGVATRTGSRPLVFLPGHTGMFVVLGASEDMLVPLLTFAEEHYDKALRPLSPVPYTVDARGELAPLQVPRDHLAWRWIRHAEARLAASSYATQTAHLRSDEHRAEAVAELVHLRAPDGIEHTMTSWTDYAPTLLPRAHYICFVSDDHDAFRVEWDVVATLVNLTPAPGYDPPRYRVESHPPAEIMARLRALAS</sequence>
<name>A0A849C0A7_9NOCA</name>
<dbReference type="AlphaFoldDB" id="A0A849C0A7"/>
<comment type="caution">
    <text evidence="1">The sequence shown here is derived from an EMBL/GenBank/DDBJ whole genome shotgun (WGS) entry which is preliminary data.</text>
</comment>
<proteinExistence type="predicted"/>
<dbReference type="EMBL" id="JABELX010000007">
    <property type="protein sequence ID" value="NNH72213.1"/>
    <property type="molecule type" value="Genomic_DNA"/>
</dbReference>
<organism evidence="1 2">
    <name type="scientific">Nocardia uniformis</name>
    <dbReference type="NCBI Taxonomy" id="53432"/>
    <lineage>
        <taxon>Bacteria</taxon>
        <taxon>Bacillati</taxon>
        <taxon>Actinomycetota</taxon>
        <taxon>Actinomycetes</taxon>
        <taxon>Mycobacteriales</taxon>
        <taxon>Nocardiaceae</taxon>
        <taxon>Nocardia</taxon>
    </lineage>
</organism>
<dbReference type="Proteomes" id="UP000586827">
    <property type="component" value="Unassembled WGS sequence"/>
</dbReference>
<accession>A0A849C0A7</accession>
<evidence type="ECO:0000313" key="1">
    <source>
        <dbReference type="EMBL" id="NNH72213.1"/>
    </source>
</evidence>
<evidence type="ECO:0000313" key="2">
    <source>
        <dbReference type="Proteomes" id="UP000586827"/>
    </source>
</evidence>
<dbReference type="RefSeq" id="WP_157552033.1">
    <property type="nucleotide sequence ID" value="NZ_JABELX010000007.1"/>
</dbReference>
<reference evidence="1 2" key="1">
    <citation type="submission" date="2020-05" db="EMBL/GenBank/DDBJ databases">
        <title>MicrobeNet Type strains.</title>
        <authorList>
            <person name="Nicholson A.C."/>
        </authorList>
    </citation>
    <scope>NUCLEOTIDE SEQUENCE [LARGE SCALE GENOMIC DNA]</scope>
    <source>
        <strain evidence="1 2">JCM 3224</strain>
    </source>
</reference>
<gene>
    <name evidence="1" type="ORF">HLB23_20520</name>
</gene>
<protein>
    <submittedName>
        <fullName evidence="1">Uncharacterized protein</fullName>
    </submittedName>
</protein>
<keyword evidence="2" id="KW-1185">Reference proteome</keyword>